<feature type="signal peptide" evidence="1">
    <location>
        <begin position="1"/>
        <end position="25"/>
    </location>
</feature>
<name>A0ABV2C2H2_9BURK</name>
<dbReference type="Proteomes" id="UP001548587">
    <property type="component" value="Unassembled WGS sequence"/>
</dbReference>
<gene>
    <name evidence="2" type="ORF">ABXL37_03515</name>
</gene>
<keyword evidence="1" id="KW-0732">Signal</keyword>
<evidence type="ECO:0000256" key="1">
    <source>
        <dbReference type="SAM" id="SignalP"/>
    </source>
</evidence>
<evidence type="ECO:0000313" key="2">
    <source>
        <dbReference type="EMBL" id="MET1473308.1"/>
    </source>
</evidence>
<keyword evidence="3" id="KW-1185">Reference proteome</keyword>
<organism evidence="2 3">
    <name type="scientific">Burkholderia sola</name>
    <dbReference type="NCBI Taxonomy" id="2843302"/>
    <lineage>
        <taxon>Bacteria</taxon>
        <taxon>Pseudomonadati</taxon>
        <taxon>Pseudomonadota</taxon>
        <taxon>Betaproteobacteria</taxon>
        <taxon>Burkholderiales</taxon>
        <taxon>Burkholderiaceae</taxon>
        <taxon>Burkholderia</taxon>
        <taxon>Burkholderia cepacia complex</taxon>
    </lineage>
</organism>
<dbReference type="EMBL" id="JBEWCH010000002">
    <property type="protein sequence ID" value="MET1473308.1"/>
    <property type="molecule type" value="Genomic_DNA"/>
</dbReference>
<evidence type="ECO:0008006" key="4">
    <source>
        <dbReference type="Google" id="ProtNLM"/>
    </source>
</evidence>
<dbReference type="RefSeq" id="WP_209924513.1">
    <property type="nucleotide sequence ID" value="NZ_JBEWCH010000002.1"/>
</dbReference>
<reference evidence="2 3" key="1">
    <citation type="submission" date="2024-06" db="EMBL/GenBank/DDBJ databases">
        <title>Burkholderia sola in Mexico.</title>
        <authorList>
            <person name="Estrada P."/>
        </authorList>
    </citation>
    <scope>NUCLEOTIDE SEQUENCE [LARGE SCALE GENOMIC DNA]</scope>
    <source>
        <strain evidence="2 3">CpTa8-5</strain>
    </source>
</reference>
<comment type="caution">
    <text evidence="2">The sequence shown here is derived from an EMBL/GenBank/DDBJ whole genome shotgun (WGS) entry which is preliminary data.</text>
</comment>
<proteinExistence type="predicted"/>
<accession>A0ABV2C2H2</accession>
<sequence length="227" mass="23964">MKRISRALWRAACAATLAVPVSAVAAIDMIPKEVSLEGKATSVQVTNDGDRTEYVSVSLSQLLNPGVSLENERLEPVGDVVQPSLYAYPFRMSLAPGQTKTITLKALRSVETETVYRLDVKPVTKVLGAGRANPSARVVVNLAFSGIVRQLPATSRNGLAVACEASGARLTATGNVHERVEGARADARILDAFNVYPGVPLPVPGRVVEIPGHSVCDGDAAVQARPD</sequence>
<feature type="chain" id="PRO_5046789273" description="Pilus assembly protein" evidence="1">
    <location>
        <begin position="26"/>
        <end position="227"/>
    </location>
</feature>
<dbReference type="InterPro" id="IPR013783">
    <property type="entry name" value="Ig-like_fold"/>
</dbReference>
<dbReference type="Gene3D" id="2.60.40.10">
    <property type="entry name" value="Immunoglobulins"/>
    <property type="match status" value="1"/>
</dbReference>
<protein>
    <recommendedName>
        <fullName evidence="4">Pilus assembly protein</fullName>
    </recommendedName>
</protein>
<evidence type="ECO:0000313" key="3">
    <source>
        <dbReference type="Proteomes" id="UP001548587"/>
    </source>
</evidence>